<dbReference type="EMBL" id="MK072347">
    <property type="protein sequence ID" value="AYV82205.1"/>
    <property type="molecule type" value="Genomic_DNA"/>
</dbReference>
<accession>A0A3G5A4P2</accession>
<reference evidence="1" key="1">
    <citation type="submission" date="2018-10" db="EMBL/GenBank/DDBJ databases">
        <title>Hidden diversity of soil giant viruses.</title>
        <authorList>
            <person name="Schulz F."/>
            <person name="Alteio L."/>
            <person name="Goudeau D."/>
            <person name="Ryan E.M."/>
            <person name="Malmstrom R.R."/>
            <person name="Blanchard J."/>
            <person name="Woyke T."/>
        </authorList>
    </citation>
    <scope>NUCLEOTIDE SEQUENCE</scope>
    <source>
        <strain evidence="1">HOV1</strain>
    </source>
</reference>
<sequence length="311" mass="36738">MNILVLEPKNADAFKRLILYLYRFNIRTIKVTDIDNTYIRITGLCNSNVDAPDSYDAFIEINYYKFQFTQIYINNEIPININVCLLYNTIKNDLFDHSSKLELIYYKNDQNQYLLKINISKHAYSYISYTAEHQVTFNTESIHTPTIPFNENGAHGFINTSELRKMCKIWKQFGMDNIKMTIIDHKLKFESPYTTVQYDKIYDNAIMNYDEGNDDNEHNEHYISGLYNINYLFVMSDFYYYDSKDIYMKNNSQLIIVYNGSIGKITTVIYSYGNAIDNYKNESEIESEDGNECENNCDNDSNYDYDMEIQI</sequence>
<name>A0A3G5A4P2_9VIRU</name>
<evidence type="ECO:0000313" key="1">
    <source>
        <dbReference type="EMBL" id="AYV82205.1"/>
    </source>
</evidence>
<dbReference type="Gene3D" id="3.70.10.10">
    <property type="match status" value="1"/>
</dbReference>
<gene>
    <name evidence="1" type="ORF">Homavirus16_4</name>
</gene>
<protein>
    <submittedName>
        <fullName evidence="1">Uncharacterized protein</fullName>
    </submittedName>
</protein>
<organism evidence="1">
    <name type="scientific">Homavirus sp</name>
    <dbReference type="NCBI Taxonomy" id="2487769"/>
    <lineage>
        <taxon>Viruses</taxon>
        <taxon>Varidnaviria</taxon>
        <taxon>Bamfordvirae</taxon>
        <taxon>Nucleocytoviricota</taxon>
        <taxon>Megaviricetes</taxon>
        <taxon>Imitervirales</taxon>
        <taxon>Mimiviridae</taxon>
        <taxon>Klosneuvirinae</taxon>
    </lineage>
</organism>
<proteinExistence type="predicted"/>